<dbReference type="Pfam" id="PF12704">
    <property type="entry name" value="MacB_PCD"/>
    <property type="match status" value="2"/>
</dbReference>
<feature type="transmembrane region" description="Helical" evidence="6">
    <location>
        <begin position="683"/>
        <end position="704"/>
    </location>
</feature>
<keyword evidence="5 6" id="KW-0472">Membrane</keyword>
<dbReference type="GO" id="GO:0022857">
    <property type="term" value="F:transmembrane transporter activity"/>
    <property type="evidence" value="ECO:0007669"/>
    <property type="project" value="TreeGrafter"/>
</dbReference>
<name>A0A2P8FF05_9BACT</name>
<organism evidence="9 10">
    <name type="scientific">Chitinophaga ginsengisoli</name>
    <dbReference type="NCBI Taxonomy" id="363837"/>
    <lineage>
        <taxon>Bacteria</taxon>
        <taxon>Pseudomonadati</taxon>
        <taxon>Bacteroidota</taxon>
        <taxon>Chitinophagia</taxon>
        <taxon>Chitinophagales</taxon>
        <taxon>Chitinophagaceae</taxon>
        <taxon>Chitinophaga</taxon>
    </lineage>
</organism>
<keyword evidence="10" id="KW-1185">Reference proteome</keyword>
<dbReference type="PANTHER" id="PTHR30572:SF18">
    <property type="entry name" value="ABC-TYPE MACROLIDE FAMILY EXPORT SYSTEM PERMEASE COMPONENT 2"/>
    <property type="match status" value="1"/>
</dbReference>
<gene>
    <name evidence="9" type="ORF">CLV42_1257</name>
</gene>
<feature type="domain" description="ABC3 transporter permease C-terminal" evidence="7">
    <location>
        <begin position="300"/>
        <end position="417"/>
    </location>
</feature>
<dbReference type="InterPro" id="IPR025857">
    <property type="entry name" value="MacB_PCD"/>
</dbReference>
<accession>A0A2P8FF05</accession>
<evidence type="ECO:0000313" key="9">
    <source>
        <dbReference type="EMBL" id="PSL20306.1"/>
    </source>
</evidence>
<evidence type="ECO:0000256" key="2">
    <source>
        <dbReference type="ARBA" id="ARBA00022475"/>
    </source>
</evidence>
<dbReference type="PANTHER" id="PTHR30572">
    <property type="entry name" value="MEMBRANE COMPONENT OF TRANSPORTER-RELATED"/>
    <property type="match status" value="1"/>
</dbReference>
<evidence type="ECO:0000313" key="10">
    <source>
        <dbReference type="Proteomes" id="UP000240978"/>
    </source>
</evidence>
<dbReference type="GO" id="GO:0005886">
    <property type="term" value="C:plasma membrane"/>
    <property type="evidence" value="ECO:0007669"/>
    <property type="project" value="UniProtKB-SubCell"/>
</dbReference>
<dbReference type="InterPro" id="IPR050250">
    <property type="entry name" value="Macrolide_Exporter_MacB"/>
</dbReference>
<feature type="transmembrane region" description="Helical" evidence="6">
    <location>
        <begin position="21"/>
        <end position="41"/>
    </location>
</feature>
<feature type="transmembrane region" description="Helical" evidence="6">
    <location>
        <begin position="345"/>
        <end position="364"/>
    </location>
</feature>
<dbReference type="RefSeq" id="WP_106606100.1">
    <property type="nucleotide sequence ID" value="NZ_PYGK01000025.1"/>
</dbReference>
<feature type="domain" description="ABC3 transporter permease C-terminal" evidence="7">
    <location>
        <begin position="683"/>
        <end position="795"/>
    </location>
</feature>
<dbReference type="Pfam" id="PF02687">
    <property type="entry name" value="FtsX"/>
    <property type="match status" value="2"/>
</dbReference>
<keyword evidence="2" id="KW-1003">Cell membrane</keyword>
<proteinExistence type="predicted"/>
<reference evidence="9 10" key="1">
    <citation type="submission" date="2018-03" db="EMBL/GenBank/DDBJ databases">
        <title>Genomic Encyclopedia of Archaeal and Bacterial Type Strains, Phase II (KMG-II): from individual species to whole genera.</title>
        <authorList>
            <person name="Goeker M."/>
        </authorList>
    </citation>
    <scope>NUCLEOTIDE SEQUENCE [LARGE SCALE GENOMIC DNA]</scope>
    <source>
        <strain evidence="9 10">DSM 18107</strain>
    </source>
</reference>
<feature type="transmembrane region" description="Helical" evidence="6">
    <location>
        <begin position="294"/>
        <end position="317"/>
    </location>
</feature>
<evidence type="ECO:0000259" key="8">
    <source>
        <dbReference type="Pfam" id="PF12704"/>
    </source>
</evidence>
<keyword evidence="4 6" id="KW-1133">Transmembrane helix</keyword>
<dbReference type="Proteomes" id="UP000240978">
    <property type="component" value="Unassembled WGS sequence"/>
</dbReference>
<dbReference type="AlphaFoldDB" id="A0A2P8FF05"/>
<feature type="transmembrane region" description="Helical" evidence="6">
    <location>
        <begin position="766"/>
        <end position="789"/>
    </location>
</feature>
<evidence type="ECO:0000256" key="5">
    <source>
        <dbReference type="ARBA" id="ARBA00023136"/>
    </source>
</evidence>
<feature type="domain" description="MacB-like periplasmic core" evidence="8">
    <location>
        <begin position="20"/>
        <end position="246"/>
    </location>
</feature>
<dbReference type="PROSITE" id="PS51257">
    <property type="entry name" value="PROKAR_LIPOPROTEIN"/>
    <property type="match status" value="1"/>
</dbReference>
<sequence length="803" mass="89749">MLQSYLKIALRNLWKNKLFTTINIAGLALGLACALLIIFHVRQELDYDKGFSKADRIFRVTMLGRGEDAQSWAATSFPTGTVMQEEIPEVTAVVRFHRLYPCQVFSYKAPNGTLTKFEEKGGFFADPTVTDVFDLDFVSGDKTTALTTPGNIIITEKMAQKYFHGADAMGKVLQDDINGVPLRVTGVIREHSFPSHLQFDYLVSMATIHRYIDDQSLANRTWNGFYTYVVLDKASSLPKVRSRLTDLTVKFYLPIGETREDIIADRLIALQPVKDIHLHSKLEKEMGLNSDITYVRIFSLAALFILLVAAVNFINLYTAQAFGRMKEIGMRKVVGATKKQVIRQFLGESLLTTLLATVVAMVLFKTAVPFYNELAFRPLYMSNILTASNLGIIVLLVAFIGLLAGSYPAWSVARFHPVTALKGKGNPGSSTNAVRKGLVIFQFVVSVFMIISTIVIYRQIRFFHNKDLGFDRAQLAGITIYGPMWQRFGALINDISQNPDIADYSIVSTLPGDRFSSQSLRPIAADPDQAFNNTRIMWADERLLSTLQIPLLQGRNFFNQMPAVKNKEFILNESAVKTYQLKSPLGQQIILDGDTGTVVGVVKNFNFASLHSPVDPLVIKYDPYRANYLLLKIKPGHIQAALAFMEKKIKALTPSGIFTYTFIDDKLNHLYASENQMSSIFKAFAAFAIFISCMGLFGLSAYSAQLRIKEVSIRKVLGASSSYIAVLLSRDFVKLVFIAILLSCPIAWWAMEKWLSNFAYRIPISGWMFVLAGVFALIVAILTVSYQALKVALTNPVKYLKAD</sequence>
<comment type="subcellular location">
    <subcellularLocation>
        <location evidence="1">Cell membrane</location>
        <topology evidence="1">Multi-pass membrane protein</topology>
    </subcellularLocation>
</comment>
<evidence type="ECO:0000259" key="7">
    <source>
        <dbReference type="Pfam" id="PF02687"/>
    </source>
</evidence>
<evidence type="ECO:0000256" key="3">
    <source>
        <dbReference type="ARBA" id="ARBA00022692"/>
    </source>
</evidence>
<comment type="caution">
    <text evidence="9">The sequence shown here is derived from an EMBL/GenBank/DDBJ whole genome shotgun (WGS) entry which is preliminary data.</text>
</comment>
<dbReference type="InterPro" id="IPR003838">
    <property type="entry name" value="ABC3_permease_C"/>
</dbReference>
<keyword evidence="3 6" id="KW-0812">Transmembrane</keyword>
<protein>
    <submittedName>
        <fullName evidence="9">Putative ABC transport system permease protein</fullName>
    </submittedName>
</protein>
<evidence type="ECO:0000256" key="6">
    <source>
        <dbReference type="SAM" id="Phobius"/>
    </source>
</evidence>
<feature type="transmembrane region" description="Helical" evidence="6">
    <location>
        <begin position="438"/>
        <end position="457"/>
    </location>
</feature>
<feature type="domain" description="MacB-like periplasmic core" evidence="8">
    <location>
        <begin position="445"/>
        <end position="636"/>
    </location>
</feature>
<feature type="transmembrane region" description="Helical" evidence="6">
    <location>
        <begin position="384"/>
        <end position="404"/>
    </location>
</feature>
<evidence type="ECO:0000256" key="1">
    <source>
        <dbReference type="ARBA" id="ARBA00004651"/>
    </source>
</evidence>
<dbReference type="EMBL" id="PYGK01000025">
    <property type="protein sequence ID" value="PSL20306.1"/>
    <property type="molecule type" value="Genomic_DNA"/>
</dbReference>
<dbReference type="OrthoDB" id="5933722at2"/>
<evidence type="ECO:0000256" key="4">
    <source>
        <dbReference type="ARBA" id="ARBA00022989"/>
    </source>
</evidence>
<feature type="transmembrane region" description="Helical" evidence="6">
    <location>
        <begin position="732"/>
        <end position="751"/>
    </location>
</feature>